<proteinExistence type="inferred from homology"/>
<dbReference type="Proteomes" id="UP001500984">
    <property type="component" value="Unassembled WGS sequence"/>
</dbReference>
<evidence type="ECO:0000313" key="10">
    <source>
        <dbReference type="EMBL" id="GAA2096944.1"/>
    </source>
</evidence>
<accession>A0ABN2WRC4</accession>
<protein>
    <submittedName>
        <fullName evidence="10">Acyl-CoA dehydrogenase family protein</fullName>
    </submittedName>
</protein>
<dbReference type="InterPro" id="IPR036250">
    <property type="entry name" value="AcylCo_DH-like_C"/>
</dbReference>
<dbReference type="Gene3D" id="2.40.110.10">
    <property type="entry name" value="Butyryl-CoA Dehydrogenase, subunit A, domain 2"/>
    <property type="match status" value="1"/>
</dbReference>
<dbReference type="PANTHER" id="PTHR43292">
    <property type="entry name" value="ACYL-COA DEHYDROGENASE"/>
    <property type="match status" value="1"/>
</dbReference>
<dbReference type="SUPFAM" id="SSF56645">
    <property type="entry name" value="Acyl-CoA dehydrogenase NM domain-like"/>
    <property type="match status" value="1"/>
</dbReference>
<dbReference type="InterPro" id="IPR006091">
    <property type="entry name" value="Acyl-CoA_Oxase/DH_mid-dom"/>
</dbReference>
<keyword evidence="5 6" id="KW-0560">Oxidoreductase</keyword>
<dbReference type="Gene3D" id="1.20.140.10">
    <property type="entry name" value="Butyryl-CoA Dehydrogenase, subunit A, domain 3"/>
    <property type="match status" value="1"/>
</dbReference>
<dbReference type="SUPFAM" id="SSF47203">
    <property type="entry name" value="Acyl-CoA dehydrogenase C-terminal domain-like"/>
    <property type="match status" value="1"/>
</dbReference>
<dbReference type="InterPro" id="IPR009100">
    <property type="entry name" value="AcylCoA_DH/oxidase_NM_dom_sf"/>
</dbReference>
<dbReference type="Pfam" id="PF02771">
    <property type="entry name" value="Acyl-CoA_dh_N"/>
    <property type="match status" value="1"/>
</dbReference>
<keyword evidence="11" id="KW-1185">Reference proteome</keyword>
<dbReference type="InterPro" id="IPR013786">
    <property type="entry name" value="AcylCoA_DH/ox_N"/>
</dbReference>
<keyword evidence="4 6" id="KW-0274">FAD</keyword>
<dbReference type="InterPro" id="IPR052161">
    <property type="entry name" value="Mycobact_Acyl-CoA_DH"/>
</dbReference>
<evidence type="ECO:0000256" key="4">
    <source>
        <dbReference type="ARBA" id="ARBA00022827"/>
    </source>
</evidence>
<comment type="similarity">
    <text evidence="2 6">Belongs to the acyl-CoA dehydrogenase family.</text>
</comment>
<keyword evidence="3 6" id="KW-0285">Flavoprotein</keyword>
<comment type="cofactor">
    <cofactor evidence="1 6">
        <name>FAD</name>
        <dbReference type="ChEBI" id="CHEBI:57692"/>
    </cofactor>
</comment>
<feature type="domain" description="Acyl-CoA oxidase/dehydrogenase middle" evidence="8">
    <location>
        <begin position="127"/>
        <end position="219"/>
    </location>
</feature>
<dbReference type="Pfam" id="PF00441">
    <property type="entry name" value="Acyl-CoA_dh_1"/>
    <property type="match status" value="1"/>
</dbReference>
<comment type="caution">
    <text evidence="10">The sequence shown here is derived from an EMBL/GenBank/DDBJ whole genome shotgun (WGS) entry which is preliminary data.</text>
</comment>
<name>A0ABN2WRC4_9MICO</name>
<dbReference type="InterPro" id="IPR046373">
    <property type="entry name" value="Acyl-CoA_Oxase/DH_mid-dom_sf"/>
</dbReference>
<dbReference type="EMBL" id="BAAAPZ010000006">
    <property type="protein sequence ID" value="GAA2096944.1"/>
    <property type="molecule type" value="Genomic_DNA"/>
</dbReference>
<evidence type="ECO:0000256" key="5">
    <source>
        <dbReference type="ARBA" id="ARBA00023002"/>
    </source>
</evidence>
<gene>
    <name evidence="10" type="ORF">GCM10009823_17310</name>
</gene>
<evidence type="ECO:0000256" key="6">
    <source>
        <dbReference type="RuleBase" id="RU362125"/>
    </source>
</evidence>
<evidence type="ECO:0000313" key="11">
    <source>
        <dbReference type="Proteomes" id="UP001500984"/>
    </source>
</evidence>
<dbReference type="RefSeq" id="WP_291793564.1">
    <property type="nucleotide sequence ID" value="NZ_BAAAPZ010000006.1"/>
</dbReference>
<dbReference type="InterPro" id="IPR037069">
    <property type="entry name" value="AcylCoA_DH/ox_N_sf"/>
</dbReference>
<dbReference type="Pfam" id="PF02770">
    <property type="entry name" value="Acyl-CoA_dh_M"/>
    <property type="match status" value="1"/>
</dbReference>
<feature type="domain" description="Acyl-CoA dehydrogenase/oxidase C-terminal" evidence="7">
    <location>
        <begin position="231"/>
        <end position="395"/>
    </location>
</feature>
<dbReference type="Gene3D" id="1.10.540.10">
    <property type="entry name" value="Acyl-CoA dehydrogenase/oxidase, N-terminal domain"/>
    <property type="match status" value="1"/>
</dbReference>
<sequence>MDQLLNKEELEFAQHMREFYRTEIPEEIRFKVATGQELTKDDIVTSQRTLNQHGYAVPNWPVEWGGQDWTPVQRHIWLEEMQLACVPQPLAFNASMVGPVIATFGSQEIKERFLPATANVDIWWSQGFSEPNAGSDLASLKTSAVRQGDKYIVNGQKTWTTLGQYGDWIFMLVRTDPTVKKQAGISFLLIDMKSPGVTVRPIQLIDGGHEVNEVFFENVEVPVENLVGEENKGWTYAKFLLGNERTGIARIGTSKVNLARAKAYAALTKTSRGTLLDDPLFSARLAEIEARLTALEFTQLRVLSTQAAGSDKPDPRSSVLKLHGSQLQQDITELLVDVLGPQGLDFVDSAVVGDGFTDLPGAAATALPDYFNTRKVTIYGGSSEVQRGIISKAILGL</sequence>
<evidence type="ECO:0000256" key="2">
    <source>
        <dbReference type="ARBA" id="ARBA00009347"/>
    </source>
</evidence>
<evidence type="ECO:0000259" key="9">
    <source>
        <dbReference type="Pfam" id="PF02771"/>
    </source>
</evidence>
<organism evidence="10 11">
    <name type="scientific">Brevibacterium salitolerans</name>
    <dbReference type="NCBI Taxonomy" id="1403566"/>
    <lineage>
        <taxon>Bacteria</taxon>
        <taxon>Bacillati</taxon>
        <taxon>Actinomycetota</taxon>
        <taxon>Actinomycetes</taxon>
        <taxon>Micrococcales</taxon>
        <taxon>Brevibacteriaceae</taxon>
        <taxon>Brevibacterium</taxon>
    </lineage>
</organism>
<evidence type="ECO:0000259" key="8">
    <source>
        <dbReference type="Pfam" id="PF02770"/>
    </source>
</evidence>
<evidence type="ECO:0000259" key="7">
    <source>
        <dbReference type="Pfam" id="PF00441"/>
    </source>
</evidence>
<reference evidence="11" key="1">
    <citation type="journal article" date="2019" name="Int. J. Syst. Evol. Microbiol.">
        <title>The Global Catalogue of Microorganisms (GCM) 10K type strain sequencing project: providing services to taxonomists for standard genome sequencing and annotation.</title>
        <authorList>
            <consortium name="The Broad Institute Genomics Platform"/>
            <consortium name="The Broad Institute Genome Sequencing Center for Infectious Disease"/>
            <person name="Wu L."/>
            <person name="Ma J."/>
        </authorList>
    </citation>
    <scope>NUCLEOTIDE SEQUENCE [LARGE SCALE GENOMIC DNA]</scope>
    <source>
        <strain evidence="11">JCM 15900</strain>
    </source>
</reference>
<dbReference type="InterPro" id="IPR009075">
    <property type="entry name" value="AcylCo_DH/oxidase_C"/>
</dbReference>
<dbReference type="PANTHER" id="PTHR43292:SF3">
    <property type="entry name" value="ACYL-COA DEHYDROGENASE FADE29"/>
    <property type="match status" value="1"/>
</dbReference>
<evidence type="ECO:0000256" key="3">
    <source>
        <dbReference type="ARBA" id="ARBA00022630"/>
    </source>
</evidence>
<feature type="domain" description="Acyl-CoA dehydrogenase/oxidase N-terminal" evidence="9">
    <location>
        <begin position="7"/>
        <end position="119"/>
    </location>
</feature>
<evidence type="ECO:0000256" key="1">
    <source>
        <dbReference type="ARBA" id="ARBA00001974"/>
    </source>
</evidence>